<dbReference type="AlphaFoldDB" id="K2NNT3"/>
<dbReference type="InterPro" id="IPR036278">
    <property type="entry name" value="Sialidase_sf"/>
</dbReference>
<feature type="region of interest" description="Disordered" evidence="1">
    <location>
        <begin position="176"/>
        <end position="196"/>
    </location>
</feature>
<dbReference type="OrthoDB" id="252062at2759"/>
<feature type="chain" id="PRO_5003864706" evidence="2">
    <location>
        <begin position="28"/>
        <end position="196"/>
    </location>
</feature>
<accession>K2NNT3</accession>
<reference evidence="4 5" key="1">
    <citation type="journal article" date="2012" name="BMC Genomics">
        <title>Comparative genomic analysis of human infective Trypanosoma cruzi lineages with the bat-restricted subspecies T. cruzi marinkellei.</title>
        <authorList>
            <person name="Franzen O."/>
            <person name="Talavera-Lopez C."/>
            <person name="Ochaya S."/>
            <person name="Butler C.E."/>
            <person name="Messenger L.A."/>
            <person name="Lewis M.D."/>
            <person name="Llewellyn M.S."/>
            <person name="Marinkelle C.J."/>
            <person name="Tyler K.M."/>
            <person name="Miles M.A."/>
            <person name="Andersson B."/>
        </authorList>
    </citation>
    <scope>NUCLEOTIDE SEQUENCE [LARGE SCALE GENOMIC DNA]</scope>
    <source>
        <strain evidence="4 5">B7</strain>
    </source>
</reference>
<feature type="signal peptide" evidence="2">
    <location>
        <begin position="1"/>
        <end position="27"/>
    </location>
</feature>
<evidence type="ECO:0000313" key="5">
    <source>
        <dbReference type="Proteomes" id="UP000007350"/>
    </source>
</evidence>
<gene>
    <name evidence="4" type="ORF">MOQ_000287</name>
</gene>
<dbReference type="InterPro" id="IPR011040">
    <property type="entry name" value="Sialidase"/>
</dbReference>
<dbReference type="EMBL" id="AHKC01001202">
    <property type="protein sequence ID" value="EKF39484.1"/>
    <property type="molecule type" value="Genomic_DNA"/>
</dbReference>
<proteinExistence type="predicted"/>
<evidence type="ECO:0000259" key="3">
    <source>
        <dbReference type="Pfam" id="PF13859"/>
    </source>
</evidence>
<name>K2NNT3_TRYCR</name>
<evidence type="ECO:0000256" key="2">
    <source>
        <dbReference type="SAM" id="SignalP"/>
    </source>
</evidence>
<evidence type="ECO:0000313" key="4">
    <source>
        <dbReference type="EMBL" id="EKF39484.1"/>
    </source>
</evidence>
<keyword evidence="5" id="KW-1185">Reference proteome</keyword>
<comment type="caution">
    <text evidence="4">The sequence shown here is derived from an EMBL/GenBank/DDBJ whole genome shotgun (WGS) entry which is preliminary data.</text>
</comment>
<protein>
    <submittedName>
        <fullName evidence="4">Trans-sialidase, putative</fullName>
    </submittedName>
</protein>
<dbReference type="Gene3D" id="2.120.10.10">
    <property type="match status" value="1"/>
</dbReference>
<sequence>MSRCVFTSAVLLLLFVVMMCCGSGVVANVDVEPSTVSKFEWEDINDDVTVESLCVPGLFSVGHDVLAVAEAQCKKEGEGNAFTGIASQLLTKETAKEPEELLKEAGKRTLFMEKGASHEKKRVDVSRPTTVVRENGIYMLVGKYSRTAATDDQESVADDWGLLLVKGKSVVMKKAAKESFGKEPTASRVRLLRQNS</sequence>
<keyword evidence="2" id="KW-0732">Signal</keyword>
<evidence type="ECO:0000256" key="1">
    <source>
        <dbReference type="SAM" id="MobiDB-lite"/>
    </source>
</evidence>
<organism evidence="4 5">
    <name type="scientific">Trypanosoma cruzi marinkellei</name>
    <dbReference type="NCBI Taxonomy" id="85056"/>
    <lineage>
        <taxon>Eukaryota</taxon>
        <taxon>Discoba</taxon>
        <taxon>Euglenozoa</taxon>
        <taxon>Kinetoplastea</taxon>
        <taxon>Metakinetoplastina</taxon>
        <taxon>Trypanosomatida</taxon>
        <taxon>Trypanosomatidae</taxon>
        <taxon>Trypanosoma</taxon>
        <taxon>Schizotrypanum</taxon>
    </lineage>
</organism>
<dbReference type="Proteomes" id="UP000007350">
    <property type="component" value="Unassembled WGS sequence"/>
</dbReference>
<feature type="domain" description="Sialidase" evidence="3">
    <location>
        <begin position="55"/>
        <end position="169"/>
    </location>
</feature>
<dbReference type="SUPFAM" id="SSF50939">
    <property type="entry name" value="Sialidases"/>
    <property type="match status" value="1"/>
</dbReference>
<dbReference type="Pfam" id="PF13859">
    <property type="entry name" value="BNR_3"/>
    <property type="match status" value="1"/>
</dbReference>